<dbReference type="InterPro" id="IPR043128">
    <property type="entry name" value="Rev_trsase/Diguanyl_cyclase"/>
</dbReference>
<feature type="domain" description="EAL" evidence="7">
    <location>
        <begin position="490"/>
        <end position="744"/>
    </location>
</feature>
<dbReference type="SUPFAM" id="SSF55073">
    <property type="entry name" value="Nucleotide cyclase"/>
    <property type="match status" value="1"/>
</dbReference>
<keyword evidence="5 6" id="KW-0472">Membrane</keyword>
<dbReference type="InterPro" id="IPR029787">
    <property type="entry name" value="Nucleotide_cyclase"/>
</dbReference>
<dbReference type="CDD" id="cd12912">
    <property type="entry name" value="PDC2_MCP_like"/>
    <property type="match status" value="1"/>
</dbReference>
<dbReference type="PANTHER" id="PTHR33121">
    <property type="entry name" value="CYCLIC DI-GMP PHOSPHODIESTERASE PDEF"/>
    <property type="match status" value="1"/>
</dbReference>
<dbReference type="PROSITE" id="PS50883">
    <property type="entry name" value="EAL"/>
    <property type="match status" value="1"/>
</dbReference>
<dbReference type="InterPro" id="IPR035919">
    <property type="entry name" value="EAL_sf"/>
</dbReference>
<dbReference type="PROSITE" id="PS50887">
    <property type="entry name" value="GGDEF"/>
    <property type="match status" value="1"/>
</dbReference>
<feature type="transmembrane region" description="Helical" evidence="6">
    <location>
        <begin position="290"/>
        <end position="310"/>
    </location>
</feature>
<dbReference type="Pfam" id="PF02743">
    <property type="entry name" value="dCache_1"/>
    <property type="match status" value="1"/>
</dbReference>
<proteinExistence type="predicted"/>
<dbReference type="InterPro" id="IPR029151">
    <property type="entry name" value="Sensor-like_sf"/>
</dbReference>
<evidence type="ECO:0000259" key="7">
    <source>
        <dbReference type="PROSITE" id="PS50883"/>
    </source>
</evidence>
<dbReference type="EMBL" id="JBBMFD010000004">
    <property type="protein sequence ID" value="MEQ2439952.1"/>
    <property type="molecule type" value="Genomic_DNA"/>
</dbReference>
<dbReference type="PANTHER" id="PTHR33121:SF70">
    <property type="entry name" value="SIGNALING PROTEIN YKOW"/>
    <property type="match status" value="1"/>
</dbReference>
<dbReference type="Proteomes" id="UP001489509">
    <property type="component" value="Unassembled WGS sequence"/>
</dbReference>
<feature type="domain" description="GGDEF" evidence="8">
    <location>
        <begin position="350"/>
        <end position="481"/>
    </location>
</feature>
<name>A0ABV1E028_9FIRM</name>
<sequence>MKTKKNSIAVSIMLVGLMLAILSGFAVFYMKDLTTNLKAETNAYLSEISQQSVKTVKKQIDGDLSTLHDLAEFIGAQEDLDLNRILSTLKGVCENNGFKRMGIITPDGIAHTTDHMEMDFSDRAYFYDAFINGDPSVTGVLIDKADGEPIHVYATPIYKQDKAVAVIFATHHMEVYQELLSISTFDGRGYSYIVQSTGELVVDTAHPGRDPAFTGLDSLFHNPDATVYADSGEIKFNMLLDKSGILEYTVNGVVKYMDYTPIGINDWYLLSVAPASVVSERSNYILTRTLFLYIGVIGLFTLLFVYILVFQHQSKKRLEQLAYYDGVTGVHNLSWFQLDAKNLLEKHTQLHYAMVQLDVDKFKYINDMFGYEEGNRTLCHIAACLQEQVKSNEAFCRVANDHFLLLLRYSTTQDLSNRIEQIRHAICAPSNEHTQYALILSSGVYKVTDPALPITTLIERANLAHKTSKDDGKGACIFYSDCIRDRLLEEKDIENHMRAALQNGEFVVYLQPKIELGTRKVSGAEALVRWNRPGKGLIGPDQFIPMFERNGFILELDLYIFRQVCKRLRLWLDCGLTPVPIAVNLSRVHLHNMEFIEKYQRVAEHYRIPPRLIELELTESVVFDNFKIFMDLVRELHQVGFALSMDDFGAGYSSLNLLKELPVDILKLDREFFRETANNDRGKTVICGVVSMAKELNIRVVAEGVETEVQAAFLKKIGCDMAQGFLYAKPMPMGEFEAYVFGRKLDA</sequence>
<dbReference type="InterPro" id="IPR001633">
    <property type="entry name" value="EAL_dom"/>
</dbReference>
<evidence type="ECO:0000256" key="3">
    <source>
        <dbReference type="ARBA" id="ARBA00022692"/>
    </source>
</evidence>
<evidence type="ECO:0000256" key="5">
    <source>
        <dbReference type="ARBA" id="ARBA00023136"/>
    </source>
</evidence>
<evidence type="ECO:0000256" key="4">
    <source>
        <dbReference type="ARBA" id="ARBA00022989"/>
    </source>
</evidence>
<gene>
    <name evidence="9" type="ORF">WMO26_03815</name>
</gene>
<evidence type="ECO:0000313" key="9">
    <source>
        <dbReference type="EMBL" id="MEQ2439952.1"/>
    </source>
</evidence>
<dbReference type="Pfam" id="PF00990">
    <property type="entry name" value="GGDEF"/>
    <property type="match status" value="1"/>
</dbReference>
<keyword evidence="2" id="KW-1003">Cell membrane</keyword>
<dbReference type="InterPro" id="IPR000160">
    <property type="entry name" value="GGDEF_dom"/>
</dbReference>
<comment type="caution">
    <text evidence="9">The sequence shown here is derived from an EMBL/GenBank/DDBJ whole genome shotgun (WGS) entry which is preliminary data.</text>
</comment>
<comment type="subcellular location">
    <subcellularLocation>
        <location evidence="1">Cell membrane</location>
        <topology evidence="1">Multi-pass membrane protein</topology>
    </subcellularLocation>
</comment>
<dbReference type="NCBIfam" id="TIGR00254">
    <property type="entry name" value="GGDEF"/>
    <property type="match status" value="1"/>
</dbReference>
<evidence type="ECO:0000256" key="2">
    <source>
        <dbReference type="ARBA" id="ARBA00022475"/>
    </source>
</evidence>
<reference evidence="9 10" key="1">
    <citation type="submission" date="2024-03" db="EMBL/GenBank/DDBJ databases">
        <title>Human intestinal bacterial collection.</title>
        <authorList>
            <person name="Pauvert C."/>
            <person name="Hitch T.C.A."/>
            <person name="Clavel T."/>
        </authorList>
    </citation>
    <scope>NUCLEOTIDE SEQUENCE [LARGE SCALE GENOMIC DNA]</scope>
    <source>
        <strain evidence="9 10">CLA-JM-H44</strain>
    </source>
</reference>
<keyword evidence="3 6" id="KW-0812">Transmembrane</keyword>
<organism evidence="9 10">
    <name type="scientific">Solibaculum intestinale</name>
    <dbReference type="NCBI Taxonomy" id="3133165"/>
    <lineage>
        <taxon>Bacteria</taxon>
        <taxon>Bacillati</taxon>
        <taxon>Bacillota</taxon>
        <taxon>Clostridia</taxon>
        <taxon>Eubacteriales</taxon>
        <taxon>Oscillospiraceae</taxon>
        <taxon>Solibaculum</taxon>
    </lineage>
</organism>
<dbReference type="Gene3D" id="3.30.70.270">
    <property type="match status" value="1"/>
</dbReference>
<dbReference type="SMART" id="SM00267">
    <property type="entry name" value="GGDEF"/>
    <property type="match status" value="1"/>
</dbReference>
<dbReference type="RefSeq" id="WP_349218252.1">
    <property type="nucleotide sequence ID" value="NZ_JBBMFD010000004.1"/>
</dbReference>
<keyword evidence="10" id="KW-1185">Reference proteome</keyword>
<dbReference type="Gene3D" id="3.30.450.20">
    <property type="entry name" value="PAS domain"/>
    <property type="match status" value="2"/>
</dbReference>
<dbReference type="Gene3D" id="3.20.20.450">
    <property type="entry name" value="EAL domain"/>
    <property type="match status" value="1"/>
</dbReference>
<feature type="transmembrane region" description="Helical" evidence="6">
    <location>
        <begin position="7"/>
        <end position="30"/>
    </location>
</feature>
<keyword evidence="4 6" id="KW-1133">Transmembrane helix</keyword>
<dbReference type="Pfam" id="PF00563">
    <property type="entry name" value="EAL"/>
    <property type="match status" value="1"/>
</dbReference>
<dbReference type="SUPFAM" id="SSF141868">
    <property type="entry name" value="EAL domain-like"/>
    <property type="match status" value="1"/>
</dbReference>
<dbReference type="CDD" id="cd01948">
    <property type="entry name" value="EAL"/>
    <property type="match status" value="1"/>
</dbReference>
<protein>
    <submittedName>
        <fullName evidence="9">EAL domain-containing protein</fullName>
    </submittedName>
</protein>
<evidence type="ECO:0000313" key="10">
    <source>
        <dbReference type="Proteomes" id="UP001489509"/>
    </source>
</evidence>
<dbReference type="CDD" id="cd01949">
    <property type="entry name" value="GGDEF"/>
    <property type="match status" value="1"/>
</dbReference>
<dbReference type="InterPro" id="IPR033479">
    <property type="entry name" value="dCache_1"/>
</dbReference>
<dbReference type="SMART" id="SM00052">
    <property type="entry name" value="EAL"/>
    <property type="match status" value="1"/>
</dbReference>
<accession>A0ABV1E028</accession>
<evidence type="ECO:0000256" key="1">
    <source>
        <dbReference type="ARBA" id="ARBA00004651"/>
    </source>
</evidence>
<dbReference type="SUPFAM" id="SSF103190">
    <property type="entry name" value="Sensory domain-like"/>
    <property type="match status" value="1"/>
</dbReference>
<dbReference type="InterPro" id="IPR050706">
    <property type="entry name" value="Cyclic-di-GMP_PDE-like"/>
</dbReference>
<evidence type="ECO:0000259" key="8">
    <source>
        <dbReference type="PROSITE" id="PS50887"/>
    </source>
</evidence>
<evidence type="ECO:0000256" key="6">
    <source>
        <dbReference type="SAM" id="Phobius"/>
    </source>
</evidence>
<dbReference type="CDD" id="cd18773">
    <property type="entry name" value="PDC1_HK_sensor"/>
    <property type="match status" value="1"/>
</dbReference>